<dbReference type="EMBL" id="MWDB01000017">
    <property type="protein sequence ID" value="OQB41409.1"/>
    <property type="molecule type" value="Genomic_DNA"/>
</dbReference>
<dbReference type="AlphaFoldDB" id="A0A1V5ZMI0"/>
<sequence>MKKLITFVLFTLFFGASSLGASISISPESGHFGKNCVMEFDIIVESLSDNILTVDVYLESSMEYVDFVPSNIFKYYLPPIIEGNKIYL</sequence>
<feature type="signal peptide" evidence="1">
    <location>
        <begin position="1"/>
        <end position="21"/>
    </location>
</feature>
<reference evidence="2" key="1">
    <citation type="submission" date="2017-02" db="EMBL/GenBank/DDBJ databases">
        <title>Delving into the versatile metabolic prowess of the omnipresent phylum Bacteroidetes.</title>
        <authorList>
            <person name="Nobu M.K."/>
            <person name="Mei R."/>
            <person name="Narihiro T."/>
            <person name="Kuroda K."/>
            <person name="Liu W.-T."/>
        </authorList>
    </citation>
    <scope>NUCLEOTIDE SEQUENCE</scope>
    <source>
        <strain evidence="2">ADurb.Bin160</strain>
    </source>
</reference>
<comment type="caution">
    <text evidence="2">The sequence shown here is derived from an EMBL/GenBank/DDBJ whole genome shotgun (WGS) entry which is preliminary data.</text>
</comment>
<feature type="chain" id="PRO_5013388364" evidence="1">
    <location>
        <begin position="22"/>
        <end position="88"/>
    </location>
</feature>
<keyword evidence="1" id="KW-0732">Signal</keyword>
<organism evidence="2">
    <name type="scientific">candidate division CPR1 bacterium ADurb.Bin160</name>
    <dbReference type="NCBI Taxonomy" id="1852826"/>
    <lineage>
        <taxon>Bacteria</taxon>
        <taxon>candidate division CPR1</taxon>
    </lineage>
</organism>
<evidence type="ECO:0000313" key="2">
    <source>
        <dbReference type="EMBL" id="OQB41409.1"/>
    </source>
</evidence>
<gene>
    <name evidence="2" type="ORF">BWY04_00827</name>
</gene>
<proteinExistence type="predicted"/>
<evidence type="ECO:0000256" key="1">
    <source>
        <dbReference type="SAM" id="SignalP"/>
    </source>
</evidence>
<accession>A0A1V5ZMI0</accession>
<dbReference type="Proteomes" id="UP000485621">
    <property type="component" value="Unassembled WGS sequence"/>
</dbReference>
<name>A0A1V5ZMI0_9BACT</name>
<protein>
    <submittedName>
        <fullName evidence="2">Uncharacterized protein</fullName>
    </submittedName>
</protein>